<organism evidence="7 8">
    <name type="scientific">Cryomyces minteri</name>
    <dbReference type="NCBI Taxonomy" id="331657"/>
    <lineage>
        <taxon>Eukaryota</taxon>
        <taxon>Fungi</taxon>
        <taxon>Dikarya</taxon>
        <taxon>Ascomycota</taxon>
        <taxon>Pezizomycotina</taxon>
        <taxon>Dothideomycetes</taxon>
        <taxon>Dothideomycetes incertae sedis</taxon>
        <taxon>Cryomyces</taxon>
    </lineage>
</organism>
<keyword evidence="3" id="KW-0547">Nucleotide-binding</keyword>
<accession>A0A4U0WEI0</accession>
<dbReference type="STRING" id="331657.A0A4U0WEI0"/>
<feature type="compositionally biased region" description="Polar residues" evidence="5">
    <location>
        <begin position="202"/>
        <end position="213"/>
    </location>
</feature>
<dbReference type="GO" id="GO:0006744">
    <property type="term" value="P:ubiquinone biosynthetic process"/>
    <property type="evidence" value="ECO:0007669"/>
    <property type="project" value="TreeGrafter"/>
</dbReference>
<dbReference type="PANTHER" id="PTHR43851">
    <property type="match status" value="1"/>
</dbReference>
<feature type="compositionally biased region" description="Low complexity" evidence="5">
    <location>
        <begin position="227"/>
        <end position="241"/>
    </location>
</feature>
<feature type="compositionally biased region" description="Polar residues" evidence="5">
    <location>
        <begin position="358"/>
        <end position="368"/>
    </location>
</feature>
<dbReference type="GO" id="GO:0016740">
    <property type="term" value="F:transferase activity"/>
    <property type="evidence" value="ECO:0007669"/>
    <property type="project" value="UniProtKB-KW"/>
</dbReference>
<keyword evidence="2" id="KW-0808">Transferase</keyword>
<evidence type="ECO:0000313" key="8">
    <source>
        <dbReference type="Proteomes" id="UP000308768"/>
    </source>
</evidence>
<dbReference type="InterPro" id="IPR011009">
    <property type="entry name" value="Kinase-like_dom_sf"/>
</dbReference>
<feature type="region of interest" description="Disordered" evidence="5">
    <location>
        <begin position="69"/>
        <end position="292"/>
    </location>
</feature>
<dbReference type="GO" id="GO:0005524">
    <property type="term" value="F:ATP binding"/>
    <property type="evidence" value="ECO:0007669"/>
    <property type="project" value="UniProtKB-KW"/>
</dbReference>
<dbReference type="InterPro" id="IPR004147">
    <property type="entry name" value="ABC1_dom"/>
</dbReference>
<dbReference type="EMBL" id="NAJN01001934">
    <property type="protein sequence ID" value="TKA59835.1"/>
    <property type="molecule type" value="Genomic_DNA"/>
</dbReference>
<gene>
    <name evidence="7" type="ORF">B0A49_11291</name>
</gene>
<feature type="compositionally biased region" description="Basic and acidic residues" evidence="5">
    <location>
        <begin position="247"/>
        <end position="256"/>
    </location>
</feature>
<feature type="compositionally biased region" description="Polar residues" evidence="5">
    <location>
        <begin position="69"/>
        <end position="83"/>
    </location>
</feature>
<evidence type="ECO:0000256" key="2">
    <source>
        <dbReference type="ARBA" id="ARBA00022679"/>
    </source>
</evidence>
<evidence type="ECO:0000256" key="4">
    <source>
        <dbReference type="ARBA" id="ARBA00022840"/>
    </source>
</evidence>
<evidence type="ECO:0000313" key="7">
    <source>
        <dbReference type="EMBL" id="TKA59835.1"/>
    </source>
</evidence>
<evidence type="ECO:0000259" key="6">
    <source>
        <dbReference type="Pfam" id="PF03109"/>
    </source>
</evidence>
<feature type="domain" description="ABC1 atypical kinase-like" evidence="6">
    <location>
        <begin position="536"/>
        <end position="778"/>
    </location>
</feature>
<dbReference type="AlphaFoldDB" id="A0A4U0WEI0"/>
<sequence length="890" mass="97711">MAGRRLLDAAKLLAASRSVAKQHIAIRSQQLDVYSKTSTLAKAVKHQTDRVTLTAKAAIVLAQRLNEAPPSSANFSATQAPHRSHNESIPRQETVTGDGVREGARESLEQDHHYDRSEENASAERPPDGELGVRQEKPERHPLPDGTIPPSNAPIDRSPSTAGEDTFSRRPEPELTKEPLVGQDTPAAESLQPVESDKSTLPIPSQRPTPSAEQTRRLQRQSEFQIPSLAAESQPASSSEPNAEKLSAGHDRDVFYDRSANVSPAYSSLPRTKIPKNAESTQGGDEHVTDSQINQDVYYSREGHKQKDPIPKYEAIPVQEHMPEGINTDVFHSPRVSKLLGAKKQDGKKGKGLEMNKASKTPVDQTGLAQGKDQDTFNVRQSMSALPAASQQPVDKTNVAAGQPDEDVHKLAADMAKEVESAPTSINRIPTDVAEPSTQDHYHMRESRVPSSRFGRIWQFGGLATSMAFGAVGESFRRVAGGGSGDGGSLMLSAGNMERLVAKLSRMRGAALKLGQMMSFQDSKMLPAPIQEVLLRVQDSADYMPASQRDKVLASNLGPDWRELFSSFDEVPMAAASIGQVHRATLASTGQEVAVKVQYPGVASSIDSDLSNISLLLTASRLLPKGLYLDKTIANARTELAWECDYIREAECARRFKDLLADEPNIFTVPAIIPEASGAQVLTAELMTGIGVTKLKNLTQDQRDWIGTHILRLCLRELCEFRFMQTDPNWTNFLYNAGAGKLELLDFGASREYPAAFTNAYIQILRAAAHDDRAAIRDLSVELGYLTGAESAAMTNAHLTSVLTLAEPFRDSSPEVYDFRDQTITERVKAQIPVMIRERLAPPPEETYSLHRKLSGAFLLCARLGARVRCREMFARAMAGWEERSVWEKW</sequence>
<dbReference type="InterPro" id="IPR051409">
    <property type="entry name" value="Atypical_kinase_ADCK"/>
</dbReference>
<dbReference type="Pfam" id="PF03109">
    <property type="entry name" value="ABC1"/>
    <property type="match status" value="1"/>
</dbReference>
<name>A0A4U0WEI0_9PEZI</name>
<evidence type="ECO:0000256" key="5">
    <source>
        <dbReference type="SAM" id="MobiDB-lite"/>
    </source>
</evidence>
<dbReference type="PANTHER" id="PTHR43851:SF3">
    <property type="entry name" value="COENZYME Q8"/>
    <property type="match status" value="1"/>
</dbReference>
<feature type="compositionally biased region" description="Polar residues" evidence="5">
    <location>
        <begin position="260"/>
        <end position="270"/>
    </location>
</feature>
<proteinExistence type="inferred from homology"/>
<dbReference type="SUPFAM" id="SSF56112">
    <property type="entry name" value="Protein kinase-like (PK-like)"/>
    <property type="match status" value="1"/>
</dbReference>
<keyword evidence="8" id="KW-1185">Reference proteome</keyword>
<comment type="similarity">
    <text evidence="1">Belongs to the protein kinase superfamily. ADCK protein kinase family.</text>
</comment>
<protein>
    <recommendedName>
        <fullName evidence="6">ABC1 atypical kinase-like domain-containing protein</fullName>
    </recommendedName>
</protein>
<feature type="compositionally biased region" description="Basic and acidic residues" evidence="5">
    <location>
        <begin position="166"/>
        <end position="177"/>
    </location>
</feature>
<evidence type="ECO:0000256" key="3">
    <source>
        <dbReference type="ARBA" id="ARBA00022741"/>
    </source>
</evidence>
<evidence type="ECO:0000256" key="1">
    <source>
        <dbReference type="ARBA" id="ARBA00009670"/>
    </source>
</evidence>
<feature type="compositionally biased region" description="Basic and acidic residues" evidence="5">
    <location>
        <begin position="125"/>
        <end position="143"/>
    </location>
</feature>
<reference evidence="7 8" key="1">
    <citation type="submission" date="2017-03" db="EMBL/GenBank/DDBJ databases">
        <title>Genomes of endolithic fungi from Antarctica.</title>
        <authorList>
            <person name="Coleine C."/>
            <person name="Masonjones S."/>
            <person name="Stajich J.E."/>
        </authorList>
    </citation>
    <scope>NUCLEOTIDE SEQUENCE [LARGE SCALE GENOMIC DNA]</scope>
    <source>
        <strain evidence="7 8">CCFEE 5187</strain>
    </source>
</reference>
<feature type="region of interest" description="Disordered" evidence="5">
    <location>
        <begin position="341"/>
        <end position="370"/>
    </location>
</feature>
<dbReference type="Proteomes" id="UP000308768">
    <property type="component" value="Unassembled WGS sequence"/>
</dbReference>
<comment type="caution">
    <text evidence="7">The sequence shown here is derived from an EMBL/GenBank/DDBJ whole genome shotgun (WGS) entry which is preliminary data.</text>
</comment>
<feature type="compositionally biased region" description="Basic and acidic residues" evidence="5">
    <location>
        <begin position="343"/>
        <end position="354"/>
    </location>
</feature>
<dbReference type="CDD" id="cd13970">
    <property type="entry name" value="ABC1_ADCK3"/>
    <property type="match status" value="1"/>
</dbReference>
<keyword evidence="4" id="KW-0067">ATP-binding</keyword>
<dbReference type="InterPro" id="IPR034646">
    <property type="entry name" value="ADCK3_dom"/>
</dbReference>
<feature type="compositionally biased region" description="Basic and acidic residues" evidence="5">
    <location>
        <begin position="99"/>
        <end position="119"/>
    </location>
</feature>
<dbReference type="OrthoDB" id="201153at2759"/>